<dbReference type="EMBL" id="MFYX01000146">
    <property type="protein sequence ID" value="OGK00429.1"/>
    <property type="molecule type" value="Genomic_DNA"/>
</dbReference>
<dbReference type="GO" id="GO:0006308">
    <property type="term" value="P:DNA catabolic process"/>
    <property type="evidence" value="ECO:0007669"/>
    <property type="project" value="UniProtKB-UniRule"/>
</dbReference>
<dbReference type="GO" id="GO:0008855">
    <property type="term" value="F:exodeoxyribonuclease VII activity"/>
    <property type="evidence" value="ECO:0007669"/>
    <property type="project" value="UniProtKB-UniRule"/>
</dbReference>
<comment type="function">
    <text evidence="6">Bidirectionally degrades single-stranded DNA into large acid-insoluble oligonucleotides, which are then degraded further into small acid-soluble oligonucleotides.</text>
</comment>
<dbReference type="NCBIfam" id="TIGR01280">
    <property type="entry name" value="xseB"/>
    <property type="match status" value="1"/>
</dbReference>
<dbReference type="GO" id="GO:0009318">
    <property type="term" value="C:exodeoxyribonuclease VII complex"/>
    <property type="evidence" value="ECO:0007669"/>
    <property type="project" value="UniProtKB-UniRule"/>
</dbReference>
<proteinExistence type="inferred from homology"/>
<keyword evidence="2 6" id="KW-0963">Cytoplasm</keyword>
<evidence type="ECO:0000256" key="7">
    <source>
        <dbReference type="SAM" id="MobiDB-lite"/>
    </source>
</evidence>
<dbReference type="SUPFAM" id="SSF116842">
    <property type="entry name" value="XseB-like"/>
    <property type="match status" value="1"/>
</dbReference>
<dbReference type="NCBIfam" id="NF002140">
    <property type="entry name" value="PRK00977.1-4"/>
    <property type="match status" value="1"/>
</dbReference>
<reference evidence="8 9" key="1">
    <citation type="journal article" date="2016" name="Nat. Commun.">
        <title>Thousands of microbial genomes shed light on interconnected biogeochemical processes in an aquifer system.</title>
        <authorList>
            <person name="Anantharaman K."/>
            <person name="Brown C.T."/>
            <person name="Hug L.A."/>
            <person name="Sharon I."/>
            <person name="Castelle C.J."/>
            <person name="Probst A.J."/>
            <person name="Thomas B.C."/>
            <person name="Singh A."/>
            <person name="Wilkins M.J."/>
            <person name="Karaoz U."/>
            <person name="Brodie E.L."/>
            <person name="Williams K.H."/>
            <person name="Hubbard S.S."/>
            <person name="Banfield J.F."/>
        </authorList>
    </citation>
    <scope>NUCLEOTIDE SEQUENCE [LARGE SCALE GENOMIC DNA]</scope>
</reference>
<evidence type="ECO:0000256" key="5">
    <source>
        <dbReference type="ARBA" id="ARBA00022839"/>
    </source>
</evidence>
<evidence type="ECO:0000256" key="1">
    <source>
        <dbReference type="ARBA" id="ARBA00009998"/>
    </source>
</evidence>
<comment type="subcellular location">
    <subcellularLocation>
        <location evidence="6">Cytoplasm</location>
    </subcellularLocation>
</comment>
<comment type="caution">
    <text evidence="8">The sequence shown here is derived from an EMBL/GenBank/DDBJ whole genome shotgun (WGS) entry which is preliminary data.</text>
</comment>
<dbReference type="HAMAP" id="MF_00337">
    <property type="entry name" value="Exonuc_7_S"/>
    <property type="match status" value="1"/>
</dbReference>
<organism evidence="8 9">
    <name type="scientific">Candidatus Raymondbacteria bacterium RIFOXYD12_FULL_49_13</name>
    <dbReference type="NCBI Taxonomy" id="1817890"/>
    <lineage>
        <taxon>Bacteria</taxon>
        <taxon>Raymondiibacteriota</taxon>
    </lineage>
</organism>
<gene>
    <name evidence="6" type="primary">xseB</name>
    <name evidence="8" type="ORF">A2519_10480</name>
</gene>
<comment type="subunit">
    <text evidence="6">Heterooligomer composed of large and small subunits.</text>
</comment>
<dbReference type="Proteomes" id="UP000179243">
    <property type="component" value="Unassembled WGS sequence"/>
</dbReference>
<dbReference type="PANTHER" id="PTHR34137:SF1">
    <property type="entry name" value="EXODEOXYRIBONUCLEASE 7 SMALL SUBUNIT"/>
    <property type="match status" value="1"/>
</dbReference>
<dbReference type="GO" id="GO:0005829">
    <property type="term" value="C:cytosol"/>
    <property type="evidence" value="ECO:0007669"/>
    <property type="project" value="TreeGrafter"/>
</dbReference>
<comment type="similarity">
    <text evidence="1 6">Belongs to the XseB family.</text>
</comment>
<evidence type="ECO:0000256" key="6">
    <source>
        <dbReference type="HAMAP-Rule" id="MF_00337"/>
    </source>
</evidence>
<comment type="catalytic activity">
    <reaction evidence="6">
        <text>Exonucleolytic cleavage in either 5'- to 3'- or 3'- to 5'-direction to yield nucleoside 5'-phosphates.</text>
        <dbReference type="EC" id="3.1.11.6"/>
    </reaction>
</comment>
<evidence type="ECO:0000313" key="9">
    <source>
        <dbReference type="Proteomes" id="UP000179243"/>
    </source>
</evidence>
<name>A0A1F7F195_UNCRA</name>
<accession>A0A1F7F195</accession>
<evidence type="ECO:0000256" key="4">
    <source>
        <dbReference type="ARBA" id="ARBA00022801"/>
    </source>
</evidence>
<evidence type="ECO:0000256" key="3">
    <source>
        <dbReference type="ARBA" id="ARBA00022722"/>
    </source>
</evidence>
<keyword evidence="3 6" id="KW-0540">Nuclease</keyword>
<dbReference type="PANTHER" id="PTHR34137">
    <property type="entry name" value="EXODEOXYRIBONUCLEASE 7 SMALL SUBUNIT"/>
    <property type="match status" value="1"/>
</dbReference>
<dbReference type="InterPro" id="IPR037004">
    <property type="entry name" value="Exonuc_VII_ssu_sf"/>
</dbReference>
<dbReference type="EC" id="3.1.11.6" evidence="6"/>
<dbReference type="AlphaFoldDB" id="A0A1F7F195"/>
<keyword evidence="5 6" id="KW-0269">Exonuclease</keyword>
<feature type="region of interest" description="Disordered" evidence="7">
    <location>
        <begin position="62"/>
        <end position="84"/>
    </location>
</feature>
<sequence>MAQKKFEDMVERLEKIVDEMESGSLGLDDALKYYEEGITLMRACYKKLEEAEKKIEKLVKKKGAHAPDEYETQPLDMFENEENA</sequence>
<dbReference type="Gene3D" id="1.10.287.1040">
    <property type="entry name" value="Exonuclease VII, small subunit"/>
    <property type="match status" value="1"/>
</dbReference>
<keyword evidence="4 6" id="KW-0378">Hydrolase</keyword>
<dbReference type="InterPro" id="IPR003761">
    <property type="entry name" value="Exonuc_VII_S"/>
</dbReference>
<dbReference type="Pfam" id="PF02609">
    <property type="entry name" value="Exonuc_VII_S"/>
    <property type="match status" value="1"/>
</dbReference>
<evidence type="ECO:0000313" key="8">
    <source>
        <dbReference type="EMBL" id="OGK00429.1"/>
    </source>
</evidence>
<evidence type="ECO:0000256" key="2">
    <source>
        <dbReference type="ARBA" id="ARBA00022490"/>
    </source>
</evidence>
<protein>
    <recommendedName>
        <fullName evidence="6">Exodeoxyribonuclease 7 small subunit</fullName>
        <ecNumber evidence="6">3.1.11.6</ecNumber>
    </recommendedName>
    <alternativeName>
        <fullName evidence="6">Exodeoxyribonuclease VII small subunit</fullName>
        <shortName evidence="6">Exonuclease VII small subunit</shortName>
    </alternativeName>
</protein>